<evidence type="ECO:0000313" key="3">
    <source>
        <dbReference type="Proteomes" id="UP000653493"/>
    </source>
</evidence>
<keyword evidence="1" id="KW-0472">Membrane</keyword>
<proteinExistence type="predicted"/>
<organism evidence="2 3">
    <name type="scientific">Streptomyces griseoviridis</name>
    <dbReference type="NCBI Taxonomy" id="45398"/>
    <lineage>
        <taxon>Bacteria</taxon>
        <taxon>Bacillati</taxon>
        <taxon>Actinomycetota</taxon>
        <taxon>Actinomycetes</taxon>
        <taxon>Kitasatosporales</taxon>
        <taxon>Streptomycetaceae</taxon>
        <taxon>Streptomyces</taxon>
    </lineage>
</organism>
<feature type="transmembrane region" description="Helical" evidence="1">
    <location>
        <begin position="46"/>
        <end position="66"/>
    </location>
</feature>
<gene>
    <name evidence="2" type="ORF">GCM10010238_55190</name>
</gene>
<feature type="transmembrane region" description="Helical" evidence="1">
    <location>
        <begin position="78"/>
        <end position="99"/>
    </location>
</feature>
<name>A0A918GTL2_STRGD</name>
<sequence length="197" mass="20167">MTTTEQPPAVRAFGTEVGALVCVGLALLVSWGGFLVLVAGRVVPGWGMGAGFVLGGLLLLRLGAVASRAGSREGVRRVPRWALVTAAGVGGAGVLFAAAGDLLNEAEYYVLEPAGPGGCRVVVRETSFLVIGNGEAYRTGFGGLGWRVGGWTVDDGYRPIRAGTYELTWGYGGGVLSVGGTGTDPVVRSDLPLINCD</sequence>
<evidence type="ECO:0000313" key="2">
    <source>
        <dbReference type="EMBL" id="GGS58869.1"/>
    </source>
</evidence>
<accession>A0A918GTL2</accession>
<keyword evidence="1" id="KW-1133">Transmembrane helix</keyword>
<reference evidence="2" key="1">
    <citation type="journal article" date="2014" name="Int. J. Syst. Evol. Microbiol.">
        <title>Complete genome sequence of Corynebacterium casei LMG S-19264T (=DSM 44701T), isolated from a smear-ripened cheese.</title>
        <authorList>
            <consortium name="US DOE Joint Genome Institute (JGI-PGF)"/>
            <person name="Walter F."/>
            <person name="Albersmeier A."/>
            <person name="Kalinowski J."/>
            <person name="Ruckert C."/>
        </authorList>
    </citation>
    <scope>NUCLEOTIDE SEQUENCE</scope>
    <source>
        <strain evidence="2">JCM 4234</strain>
    </source>
</reference>
<dbReference type="EMBL" id="BMSL01000022">
    <property type="protein sequence ID" value="GGS58869.1"/>
    <property type="molecule type" value="Genomic_DNA"/>
</dbReference>
<reference evidence="2" key="2">
    <citation type="submission" date="2020-09" db="EMBL/GenBank/DDBJ databases">
        <authorList>
            <person name="Sun Q."/>
            <person name="Ohkuma M."/>
        </authorList>
    </citation>
    <scope>NUCLEOTIDE SEQUENCE</scope>
    <source>
        <strain evidence="2">JCM 4234</strain>
    </source>
</reference>
<keyword evidence="3" id="KW-1185">Reference proteome</keyword>
<feature type="transmembrane region" description="Helical" evidence="1">
    <location>
        <begin position="17"/>
        <end position="40"/>
    </location>
</feature>
<dbReference type="AlphaFoldDB" id="A0A918GTL2"/>
<comment type="caution">
    <text evidence="2">The sequence shown here is derived from an EMBL/GenBank/DDBJ whole genome shotgun (WGS) entry which is preliminary data.</text>
</comment>
<keyword evidence="1" id="KW-0812">Transmembrane</keyword>
<evidence type="ECO:0000256" key="1">
    <source>
        <dbReference type="SAM" id="Phobius"/>
    </source>
</evidence>
<dbReference type="Proteomes" id="UP000653493">
    <property type="component" value="Unassembled WGS sequence"/>
</dbReference>
<protein>
    <submittedName>
        <fullName evidence="2">Uncharacterized protein</fullName>
    </submittedName>
</protein>